<accession>A0A7Y9R0R3</accession>
<dbReference type="SUPFAM" id="SSF54001">
    <property type="entry name" value="Cysteine proteinases"/>
    <property type="match status" value="1"/>
</dbReference>
<gene>
    <name evidence="2" type="ORF">BDD16_002460</name>
</gene>
<feature type="domain" description="Transglutaminase-like" evidence="1">
    <location>
        <begin position="174"/>
        <end position="245"/>
    </location>
</feature>
<dbReference type="GO" id="GO:0006508">
    <property type="term" value="P:proteolysis"/>
    <property type="evidence" value="ECO:0007669"/>
    <property type="project" value="UniProtKB-KW"/>
</dbReference>
<dbReference type="PANTHER" id="PTHR33490">
    <property type="entry name" value="BLR5614 PROTEIN-RELATED"/>
    <property type="match status" value="1"/>
</dbReference>
<sequence>MALIRISHQTVYRYREPVQFGEHRFMCRPRGSHDLRLVETGLTVCPTPKLRWIHDVFGNSVLVATFAEKASELVFESTFTAEHYPVDPDVELIEPYAETLPFTYDASEIPDLSRVMERHYPDPRHQVDAWVRAVCAEAGTARTLEVLFAITRAIQAQFAYESRDDEGTRTPTDTLARGSGSCRDFALFMMEAVRSLGLAARFVSGYLYGDVLPDGAAAVVGGGATHAWVEVYLPGAGWLPFDPTNAIIGGRHLIRVATARDPSQAAPLRGSYVGPADAYLGITVNVTVGVVHVPDTGTAPEASVP</sequence>
<comment type="caution">
    <text evidence="2">The sequence shown here is derived from an EMBL/GenBank/DDBJ whole genome shotgun (WGS) entry which is preliminary data.</text>
</comment>
<dbReference type="AlphaFoldDB" id="A0A7Y9R0R3"/>
<name>A0A7Y9R0R3_9BURK</name>
<dbReference type="SMART" id="SM00460">
    <property type="entry name" value="TGc"/>
    <property type="match status" value="1"/>
</dbReference>
<protein>
    <submittedName>
        <fullName evidence="2">Transglutaminase-like putative cysteine protease</fullName>
    </submittedName>
</protein>
<keyword evidence="2" id="KW-0645">Protease</keyword>
<dbReference type="InterPro" id="IPR002931">
    <property type="entry name" value="Transglutaminase-like"/>
</dbReference>
<organism evidence="2 3">
    <name type="scientific">Sphaerotilus montanus</name>
    <dbReference type="NCBI Taxonomy" id="522889"/>
    <lineage>
        <taxon>Bacteria</taxon>
        <taxon>Pseudomonadati</taxon>
        <taxon>Pseudomonadota</taxon>
        <taxon>Betaproteobacteria</taxon>
        <taxon>Burkholderiales</taxon>
        <taxon>Sphaerotilaceae</taxon>
        <taxon>Sphaerotilus</taxon>
    </lineage>
</organism>
<proteinExistence type="predicted"/>
<dbReference type="InterPro" id="IPR038765">
    <property type="entry name" value="Papain-like_cys_pep_sf"/>
</dbReference>
<keyword evidence="2" id="KW-0378">Hydrolase</keyword>
<dbReference type="Pfam" id="PF01841">
    <property type="entry name" value="Transglut_core"/>
    <property type="match status" value="1"/>
</dbReference>
<dbReference type="GO" id="GO:0008233">
    <property type="term" value="F:peptidase activity"/>
    <property type="evidence" value="ECO:0007669"/>
    <property type="project" value="UniProtKB-KW"/>
</dbReference>
<evidence type="ECO:0000259" key="1">
    <source>
        <dbReference type="SMART" id="SM00460"/>
    </source>
</evidence>
<keyword evidence="3" id="KW-1185">Reference proteome</keyword>
<dbReference type="EMBL" id="JACCFH010000001">
    <property type="protein sequence ID" value="NYG33474.1"/>
    <property type="molecule type" value="Genomic_DNA"/>
</dbReference>
<dbReference type="PANTHER" id="PTHR33490:SF1">
    <property type="entry name" value="SLL1233 PROTEIN"/>
    <property type="match status" value="1"/>
</dbReference>
<dbReference type="RefSeq" id="WP_179634238.1">
    <property type="nucleotide sequence ID" value="NZ_JACCFH010000001.1"/>
</dbReference>
<dbReference type="Gene3D" id="3.10.620.30">
    <property type="match status" value="1"/>
</dbReference>
<evidence type="ECO:0000313" key="3">
    <source>
        <dbReference type="Proteomes" id="UP000518288"/>
    </source>
</evidence>
<dbReference type="Proteomes" id="UP000518288">
    <property type="component" value="Unassembled WGS sequence"/>
</dbReference>
<reference evidence="2 3" key="1">
    <citation type="submission" date="2020-07" db="EMBL/GenBank/DDBJ databases">
        <title>Genomic Encyclopedia of Archaeal and Bacterial Type Strains, Phase II (KMG-II): from individual species to whole genera.</title>
        <authorList>
            <person name="Goeker M."/>
        </authorList>
    </citation>
    <scope>NUCLEOTIDE SEQUENCE [LARGE SCALE GENOMIC DNA]</scope>
    <source>
        <strain evidence="2 3">DSM 21226</strain>
    </source>
</reference>
<dbReference type="Pfam" id="PF08379">
    <property type="entry name" value="Bact_transglu_N"/>
    <property type="match status" value="1"/>
</dbReference>
<evidence type="ECO:0000313" key="2">
    <source>
        <dbReference type="EMBL" id="NYG33474.1"/>
    </source>
</evidence>
<dbReference type="InterPro" id="IPR013589">
    <property type="entry name" value="Bac_transglu_N"/>
</dbReference>